<accession>A0A4R5QE69</accession>
<feature type="region of interest" description="Disordered" evidence="1">
    <location>
        <begin position="88"/>
        <end position="112"/>
    </location>
</feature>
<name>A0A4R5QE69_9PROT</name>
<reference evidence="2 3" key="1">
    <citation type="journal article" date="2016" name="J. Microbiol.">
        <title>Dankookia rubra gen. nov., sp. nov., an alphaproteobacterium isolated from sediment of a shallow stream.</title>
        <authorList>
            <person name="Kim W.H."/>
            <person name="Kim D.H."/>
            <person name="Kang K."/>
            <person name="Ahn T.Y."/>
        </authorList>
    </citation>
    <scope>NUCLEOTIDE SEQUENCE [LARGE SCALE GENOMIC DNA]</scope>
    <source>
        <strain evidence="2 3">JCM30602</strain>
    </source>
</reference>
<evidence type="ECO:0000313" key="3">
    <source>
        <dbReference type="Proteomes" id="UP000295096"/>
    </source>
</evidence>
<dbReference type="PROSITE" id="PS51257">
    <property type="entry name" value="PROKAR_LIPOPROTEIN"/>
    <property type="match status" value="1"/>
</dbReference>
<comment type="caution">
    <text evidence="2">The sequence shown here is derived from an EMBL/GenBank/DDBJ whole genome shotgun (WGS) entry which is preliminary data.</text>
</comment>
<keyword evidence="3" id="KW-1185">Reference proteome</keyword>
<evidence type="ECO:0000256" key="1">
    <source>
        <dbReference type="SAM" id="MobiDB-lite"/>
    </source>
</evidence>
<sequence>MPKTGAVGRTSGGLALAILLLGGCEPAPKPATPISLSPGTVEYQLRQQQLQNARSGVNPGIQNPAVTNVSPGAAGIERATAGGIGSTAAGAPTAVNPGTTGISRQGVGAPTR</sequence>
<organism evidence="2 3">
    <name type="scientific">Dankookia rubra</name>
    <dbReference type="NCBI Taxonomy" id="1442381"/>
    <lineage>
        <taxon>Bacteria</taxon>
        <taxon>Pseudomonadati</taxon>
        <taxon>Pseudomonadota</taxon>
        <taxon>Alphaproteobacteria</taxon>
        <taxon>Acetobacterales</taxon>
        <taxon>Roseomonadaceae</taxon>
        <taxon>Dankookia</taxon>
    </lineage>
</organism>
<protein>
    <submittedName>
        <fullName evidence="2">Uncharacterized protein</fullName>
    </submittedName>
</protein>
<proteinExistence type="predicted"/>
<dbReference type="AlphaFoldDB" id="A0A4R5QE69"/>
<dbReference type="RefSeq" id="WP_133290380.1">
    <property type="nucleotide sequence ID" value="NZ_SMSJ01000031.1"/>
</dbReference>
<gene>
    <name evidence="2" type="ORF">E2C06_19980</name>
</gene>
<dbReference type="Proteomes" id="UP000295096">
    <property type="component" value="Unassembled WGS sequence"/>
</dbReference>
<dbReference type="EMBL" id="SMSJ01000031">
    <property type="protein sequence ID" value="TDH60781.1"/>
    <property type="molecule type" value="Genomic_DNA"/>
</dbReference>
<evidence type="ECO:0000313" key="2">
    <source>
        <dbReference type="EMBL" id="TDH60781.1"/>
    </source>
</evidence>